<protein>
    <submittedName>
        <fullName evidence="5">VCBS domain-containing protein</fullName>
    </submittedName>
</protein>
<dbReference type="PANTHER" id="PTHR38340:SF1">
    <property type="entry name" value="S-LAYER PROTEIN"/>
    <property type="match status" value="1"/>
</dbReference>
<evidence type="ECO:0000313" key="5">
    <source>
        <dbReference type="EMBL" id="MEW9804814.1"/>
    </source>
</evidence>
<dbReference type="PRINTS" id="PR00313">
    <property type="entry name" value="CABNDNGRPT"/>
</dbReference>
<dbReference type="PANTHER" id="PTHR38340">
    <property type="entry name" value="S-LAYER PROTEIN"/>
    <property type="match status" value="1"/>
</dbReference>
<dbReference type="RefSeq" id="WP_367721876.1">
    <property type="nucleotide sequence ID" value="NZ_JBFOCI010000001.1"/>
</dbReference>
<dbReference type="InterPro" id="IPR010221">
    <property type="entry name" value="VCBS_dom"/>
</dbReference>
<reference evidence="5 6" key="1">
    <citation type="submission" date="2024-06" db="EMBL/GenBank/DDBJ databases">
        <authorList>
            <person name="Tuo L."/>
        </authorList>
    </citation>
    <scope>NUCLEOTIDE SEQUENCE [LARGE SCALE GENOMIC DNA]</scope>
    <source>
        <strain evidence="5 6">ZMM04-5</strain>
    </source>
</reference>
<dbReference type="SUPFAM" id="SSF51120">
    <property type="entry name" value="beta-Roll"/>
    <property type="match status" value="2"/>
</dbReference>
<dbReference type="Gene3D" id="2.150.10.10">
    <property type="entry name" value="Serralysin-like metalloprotease, C-terminal"/>
    <property type="match status" value="4"/>
</dbReference>
<dbReference type="InterPro" id="IPR011049">
    <property type="entry name" value="Serralysin-like_metalloprot_C"/>
</dbReference>
<accession>A0ABV3QUQ9</accession>
<dbReference type="EMBL" id="JBFOCI010000001">
    <property type="protein sequence ID" value="MEW9804814.1"/>
    <property type="molecule type" value="Genomic_DNA"/>
</dbReference>
<comment type="subcellular location">
    <subcellularLocation>
        <location evidence="1">Secreted</location>
    </subcellularLocation>
</comment>
<gene>
    <name evidence="5" type="ORF">ABUE31_02290</name>
</gene>
<dbReference type="InterPro" id="IPR006860">
    <property type="entry name" value="FecR"/>
</dbReference>
<dbReference type="PROSITE" id="PS00330">
    <property type="entry name" value="HEMOLYSIN_CALCIUM"/>
    <property type="match status" value="4"/>
</dbReference>
<keyword evidence="6" id="KW-1185">Reference proteome</keyword>
<dbReference type="NCBIfam" id="TIGR01965">
    <property type="entry name" value="VCBS_repeat"/>
    <property type="match status" value="6"/>
</dbReference>
<evidence type="ECO:0000259" key="4">
    <source>
        <dbReference type="Pfam" id="PF04773"/>
    </source>
</evidence>
<evidence type="ECO:0000256" key="2">
    <source>
        <dbReference type="ARBA" id="ARBA00022525"/>
    </source>
</evidence>
<dbReference type="InterPro" id="IPR018511">
    <property type="entry name" value="Hemolysin-typ_Ca-bd_CS"/>
</dbReference>
<evidence type="ECO:0000313" key="6">
    <source>
        <dbReference type="Proteomes" id="UP001556196"/>
    </source>
</evidence>
<dbReference type="InterPro" id="IPR050557">
    <property type="entry name" value="RTX_toxin/Mannuronan_C5-epim"/>
</dbReference>
<feature type="region of interest" description="Disordered" evidence="3">
    <location>
        <begin position="327"/>
        <end position="369"/>
    </location>
</feature>
<feature type="compositionally biased region" description="Gly residues" evidence="3">
    <location>
        <begin position="332"/>
        <end position="350"/>
    </location>
</feature>
<dbReference type="InterPro" id="IPR001343">
    <property type="entry name" value="Hemolysn_Ca-bd"/>
</dbReference>
<proteinExistence type="predicted"/>
<comment type="caution">
    <text evidence="5">The sequence shown here is derived from an EMBL/GenBank/DDBJ whole genome shotgun (WGS) entry which is preliminary data.</text>
</comment>
<evidence type="ECO:0000256" key="1">
    <source>
        <dbReference type="ARBA" id="ARBA00004613"/>
    </source>
</evidence>
<name>A0ABV3QUQ9_9HYPH</name>
<feature type="domain" description="FecR protein" evidence="4">
    <location>
        <begin position="138"/>
        <end position="221"/>
    </location>
</feature>
<evidence type="ECO:0000256" key="3">
    <source>
        <dbReference type="SAM" id="MobiDB-lite"/>
    </source>
</evidence>
<dbReference type="Pfam" id="PF00353">
    <property type="entry name" value="HemolysinCabind"/>
    <property type="match status" value="5"/>
</dbReference>
<sequence>MASTGAVSDGLPVAPVKLHSDASGSVQVADPEALFLGDYSRQGHDLVIRHGDTTLLVEDYFAGAGANLVGPNGAFLTPGVVKALAGPMAPGQYAQEGGATAGLTEIGKVVSIEGAATATHKDGVTVDLAKDAPVYQGDVISTGEGSKLGVVFIDDSVFSMSASARMVLDELIFDPAKAADSSMVINLVQGSFVFVTGKVAPAGDMKVETPVATMGIRGTTPTADIDAGLGVMTFGILPNPEDGKIGSYLLLDKVTGEILGTVESVGDKWVITSLSGEAVKVAKSGVDLLEDEALMADIRDAVSSALGDRTQYNGSNAYKQVAYDASASAGSHGDGTGDDGGSGGPGGGGAIVDSNPDTDDPPDARDDAFSTNEDLGIVANVINASGGGPDFDPEGFPVTVIQVNGSTLTFTLNNAYVPLPVDWPRQTVSADLVISKTGGITFDPTSAFDFLAVGEQAIETFTYTISDQFGFTDTATVRITVDGRNDAPVITDGPVSTTLAESSEAGGVGGAFSGGPTTGTIAFNDVDISDTGHTYQVVSVVETPTGGAPPNPLGGAALQGMLSLAGSSDSGSTGTAGTIVWTFVGTEDQFDYLALGETVTLVYTVQVTDPHGATDTQTVTVTIIGAAEDGSNDEPVILAPTDVSETLAETELSLTTSGSFDVGDVDITDVVSITGVTVATSGDDGDATLPSNAALLAMFSPQSGVVIDGVSTSGTVNWSFDAGTDAFDYLAVDESLTLTYTVTLADDNGAEVTQDVTITVTGTNDQPQITAATDVSETLAETELSLTTSGSFDVGDVDTTDVVSITGVTVATSGDDGDAALPSNAALLAMFSPQSGVVIDGVSTSGTANWSFDAGTDAFDYLAVDESLTLTYTVTLADDNGAEVTQDVTITVTGTNDRPVIETSSVLADSITEQAAMTGSATPLTAAGTIVFSDVDTTDEHSVVTPVFVSAVWSDGTDPTSDPGSLEIGTVDQVTNSATWTYTVADSALDYLAAGETLTITYNVSVRDDSAAGNDTSTTQQIVVTITGANDAPVISAAAGEDAGAVIEGVGVQSDSGVLDFADVDLTDTPSPSKALDTMTALAADGVTEFSLTTEQAEAIEAAFSVALGSGSANNGTIEWSFNLDGVDLSYLGEGETVTAVFTVTLDDGNGGTASKDVTVVINGVNGGDRDDILYGTAGQDALVGRLGNDTLYGLGDNDYLEGGEGDDTLDGGEGDDWLVGGEGTDTYVGGGSGPDQFDAISFRDETGTLGVYANLATGVITDTYGNVESATGIEEVDGSANDDTLIGNEADNFFRGGDGADSYDGGSGGFDQVSFDNETGGSGVVVNLALGTGTDTWGNVESFTGIEVLRGSQWGDTLVGDANDNTFRGMAGNDTMDGAGGNDTVRYDRDVDRGGTGGVTVDLATGTATDGFGDSDMLIDIEHARGTQFADWLSGDGDSNRLMGLAGDDQLFGEAGDDQLFGGDGSDELTGGLGSDEFFFLAGETGVDTILDFNAAEDVINLDELLDPSFNPGAPIEINLADDGFGNAILSVGGQDIATLVGISDTATINIVYDDAEAALAFSNSLNA</sequence>
<dbReference type="Pfam" id="PF17963">
    <property type="entry name" value="Big_9"/>
    <property type="match status" value="1"/>
</dbReference>
<keyword evidence="2" id="KW-0964">Secreted</keyword>
<dbReference type="Pfam" id="PF04773">
    <property type="entry name" value="FecR"/>
    <property type="match status" value="1"/>
</dbReference>
<organism evidence="5 6">
    <name type="scientific">Mesorhizobium marinum</name>
    <dbReference type="NCBI Taxonomy" id="3228790"/>
    <lineage>
        <taxon>Bacteria</taxon>
        <taxon>Pseudomonadati</taxon>
        <taxon>Pseudomonadota</taxon>
        <taxon>Alphaproteobacteria</taxon>
        <taxon>Hyphomicrobiales</taxon>
        <taxon>Phyllobacteriaceae</taxon>
        <taxon>Mesorhizobium</taxon>
    </lineage>
</organism>
<dbReference type="Proteomes" id="UP001556196">
    <property type="component" value="Unassembled WGS sequence"/>
</dbReference>